<dbReference type="GeneID" id="115811396"/>
<evidence type="ECO:0000256" key="14">
    <source>
        <dbReference type="PROSITE-ProRule" id="PRU00782"/>
    </source>
</evidence>
<evidence type="ECO:0000256" key="7">
    <source>
        <dbReference type="ARBA" id="ARBA00022741"/>
    </source>
</evidence>
<feature type="compositionally biased region" description="Low complexity" evidence="15">
    <location>
        <begin position="1857"/>
        <end position="1866"/>
    </location>
</feature>
<evidence type="ECO:0000259" key="16">
    <source>
        <dbReference type="PROSITE" id="PS50081"/>
    </source>
</evidence>
<feature type="compositionally biased region" description="Basic and acidic residues" evidence="15">
    <location>
        <begin position="1170"/>
        <end position="1187"/>
    </location>
</feature>
<feature type="compositionally biased region" description="Basic and acidic residues" evidence="15">
    <location>
        <begin position="1109"/>
        <end position="1150"/>
    </location>
</feature>
<dbReference type="InterPro" id="IPR000159">
    <property type="entry name" value="RA_dom"/>
</dbReference>
<dbReference type="GO" id="GO:0000146">
    <property type="term" value="F:microfilament motor activity"/>
    <property type="evidence" value="ECO:0007669"/>
    <property type="project" value="InterPro"/>
</dbReference>
<dbReference type="Pfam" id="PF00130">
    <property type="entry name" value="C1_1"/>
    <property type="match status" value="1"/>
</dbReference>
<dbReference type="RefSeq" id="XP_030629434.1">
    <property type="nucleotide sequence ID" value="XM_030773574.1"/>
</dbReference>
<dbReference type="PANTHER" id="PTHR46184">
    <property type="entry name" value="UNCONVENTIONAL MYOSIN-IXB-LIKE PROTEIN"/>
    <property type="match status" value="1"/>
</dbReference>
<feature type="compositionally biased region" description="Acidic residues" evidence="15">
    <location>
        <begin position="1845"/>
        <end position="1856"/>
    </location>
</feature>
<dbReference type="FunFam" id="3.40.850.10:FF:000013">
    <property type="entry name" value="unconventional myosin-IXa isoform X1"/>
    <property type="match status" value="1"/>
</dbReference>
<dbReference type="InterPro" id="IPR046349">
    <property type="entry name" value="C1-like_sf"/>
</dbReference>
<keyword evidence="11" id="KW-0175">Coiled coil</keyword>
<dbReference type="PROSITE" id="PS00479">
    <property type="entry name" value="ZF_DAG_PE_1"/>
    <property type="match status" value="1"/>
</dbReference>
<dbReference type="InterPro" id="IPR036023">
    <property type="entry name" value="MYSc_Myo9"/>
</dbReference>
<dbReference type="Gene3D" id="1.10.555.10">
    <property type="entry name" value="Rho GTPase activation protein"/>
    <property type="match status" value="1"/>
</dbReference>
<dbReference type="Gene3D" id="1.20.5.190">
    <property type="match status" value="1"/>
</dbReference>
<keyword evidence="7 14" id="KW-0547">Nucleotide-binding</keyword>
<dbReference type="PROSITE" id="PS51456">
    <property type="entry name" value="MYOSIN_MOTOR"/>
    <property type="match status" value="1"/>
</dbReference>
<dbReference type="PRINTS" id="PR00193">
    <property type="entry name" value="MYOSINHEAVY"/>
</dbReference>
<evidence type="ECO:0000256" key="10">
    <source>
        <dbReference type="ARBA" id="ARBA00022840"/>
    </source>
</evidence>
<dbReference type="Pfam" id="PF00788">
    <property type="entry name" value="RA"/>
    <property type="match status" value="1"/>
</dbReference>
<dbReference type="Gene3D" id="1.10.10.820">
    <property type="match status" value="1"/>
</dbReference>
<dbReference type="SMART" id="SM00109">
    <property type="entry name" value="C1"/>
    <property type="match status" value="1"/>
</dbReference>
<dbReference type="GO" id="GO:0051015">
    <property type="term" value="F:actin filament binding"/>
    <property type="evidence" value="ECO:0007669"/>
    <property type="project" value="TreeGrafter"/>
</dbReference>
<feature type="region of interest" description="Disordered" evidence="15">
    <location>
        <begin position="1072"/>
        <end position="1091"/>
    </location>
</feature>
<dbReference type="PROSITE" id="PS50096">
    <property type="entry name" value="IQ"/>
    <property type="match status" value="2"/>
</dbReference>
<dbReference type="GO" id="GO:0030027">
    <property type="term" value="C:lamellipodium"/>
    <property type="evidence" value="ECO:0007669"/>
    <property type="project" value="TreeGrafter"/>
</dbReference>
<evidence type="ECO:0000256" key="12">
    <source>
        <dbReference type="ARBA" id="ARBA00023123"/>
    </source>
</evidence>
<evidence type="ECO:0000259" key="17">
    <source>
        <dbReference type="PROSITE" id="PS50200"/>
    </source>
</evidence>
<keyword evidence="9" id="KW-0862">Zinc</keyword>
<comment type="subcellular location">
    <subcellularLocation>
        <location evidence="1">Cytoplasm</location>
    </subcellularLocation>
</comment>
<dbReference type="PROSITE" id="PS50081">
    <property type="entry name" value="ZF_DAG_PE_2"/>
    <property type="match status" value="1"/>
</dbReference>
<dbReference type="FunFam" id="1.20.58.530:FF:000005">
    <property type="entry name" value="unconventional myosin-IXa isoform X1"/>
    <property type="match status" value="1"/>
</dbReference>
<feature type="region of interest" description="Disordered" evidence="15">
    <location>
        <begin position="1273"/>
        <end position="1318"/>
    </location>
</feature>
<dbReference type="FunFam" id="3.40.850.10:FF:000008">
    <property type="entry name" value="Putative unconventional myosin-IXa"/>
    <property type="match status" value="1"/>
</dbReference>
<feature type="compositionally biased region" description="Basic and acidic residues" evidence="15">
    <location>
        <begin position="1227"/>
        <end position="1238"/>
    </location>
</feature>
<keyword evidence="3" id="KW-0343">GTPase activation</keyword>
<keyword evidence="13 14" id="KW-0505">Motor protein</keyword>
<keyword evidence="8" id="KW-0863">Zinc-finger</keyword>
<dbReference type="SUPFAM" id="SSF57889">
    <property type="entry name" value="Cysteine-rich domain"/>
    <property type="match status" value="1"/>
</dbReference>
<dbReference type="SUPFAM" id="SSF52540">
    <property type="entry name" value="P-loop containing nucleoside triphosphate hydrolases"/>
    <property type="match status" value="1"/>
</dbReference>
<evidence type="ECO:0000256" key="1">
    <source>
        <dbReference type="ARBA" id="ARBA00004496"/>
    </source>
</evidence>
<dbReference type="Gene3D" id="3.30.60.20">
    <property type="match status" value="1"/>
</dbReference>
<dbReference type="PROSITE" id="PS50200">
    <property type="entry name" value="RA"/>
    <property type="match status" value="1"/>
</dbReference>
<keyword evidence="4" id="KW-0963">Cytoplasm</keyword>
<dbReference type="SMART" id="SM00324">
    <property type="entry name" value="RhoGAP"/>
    <property type="match status" value="1"/>
</dbReference>
<dbReference type="InterPro" id="IPR002219">
    <property type="entry name" value="PKC_DAG/PE"/>
</dbReference>
<feature type="domain" description="Phorbol-ester/DAG-type" evidence="16">
    <location>
        <begin position="1521"/>
        <end position="1570"/>
    </location>
</feature>
<dbReference type="InterPro" id="IPR046987">
    <property type="entry name" value="Myo9"/>
</dbReference>
<dbReference type="SUPFAM" id="SSF48350">
    <property type="entry name" value="GTPase activation domain, GAP"/>
    <property type="match status" value="1"/>
</dbReference>
<dbReference type="GO" id="GO:0001726">
    <property type="term" value="C:ruffle"/>
    <property type="evidence" value="ECO:0007669"/>
    <property type="project" value="TreeGrafter"/>
</dbReference>
<dbReference type="GO" id="GO:0016887">
    <property type="term" value="F:ATP hydrolysis activity"/>
    <property type="evidence" value="ECO:0007669"/>
    <property type="project" value="TreeGrafter"/>
</dbReference>
<keyword evidence="10 14" id="KW-0067">ATP-binding</keyword>
<feature type="region of interest" description="Disordered" evidence="15">
    <location>
        <begin position="1881"/>
        <end position="1964"/>
    </location>
</feature>
<dbReference type="Gene3D" id="1.20.120.720">
    <property type="entry name" value="Myosin VI head, motor domain, U50 subdomain"/>
    <property type="match status" value="1"/>
</dbReference>
<dbReference type="GO" id="GO:0005524">
    <property type="term" value="F:ATP binding"/>
    <property type="evidence" value="ECO:0007669"/>
    <property type="project" value="UniProtKB-UniRule"/>
</dbReference>
<feature type="domain" description="Myosin motor" evidence="19">
    <location>
        <begin position="145"/>
        <end position="997"/>
    </location>
</feature>
<protein>
    <submittedName>
        <fullName evidence="21">Unconventional myosin-IXb</fullName>
    </submittedName>
</protein>
<feature type="domain" description="Ras-associating" evidence="17">
    <location>
        <begin position="15"/>
        <end position="113"/>
    </location>
</feature>
<dbReference type="InterPro" id="IPR008936">
    <property type="entry name" value="Rho_GTPase_activation_prot"/>
</dbReference>
<dbReference type="Proteomes" id="UP000504632">
    <property type="component" value="Chromosome 5"/>
</dbReference>
<dbReference type="PROSITE" id="PS50238">
    <property type="entry name" value="RHOGAP"/>
    <property type="match status" value="1"/>
</dbReference>
<dbReference type="GO" id="GO:0005884">
    <property type="term" value="C:actin filament"/>
    <property type="evidence" value="ECO:0007669"/>
    <property type="project" value="TreeGrafter"/>
</dbReference>
<evidence type="ECO:0000259" key="19">
    <source>
        <dbReference type="PROSITE" id="PS51456"/>
    </source>
</evidence>
<evidence type="ECO:0000256" key="8">
    <source>
        <dbReference type="ARBA" id="ARBA00022771"/>
    </source>
</evidence>
<comment type="similarity">
    <text evidence="2 14">Belongs to the TRAFAC class myosin-kinesin ATPase superfamily. Myosin family.</text>
</comment>
<dbReference type="Gene3D" id="3.40.850.10">
    <property type="entry name" value="Kinesin motor domain"/>
    <property type="match status" value="2"/>
</dbReference>
<reference evidence="21" key="1">
    <citation type="submission" date="2025-08" db="UniProtKB">
        <authorList>
            <consortium name="RefSeq"/>
        </authorList>
    </citation>
    <scope>IDENTIFICATION</scope>
</reference>
<dbReference type="Pfam" id="PF00620">
    <property type="entry name" value="RhoGAP"/>
    <property type="match status" value="1"/>
</dbReference>
<dbReference type="InterPro" id="IPR027417">
    <property type="entry name" value="P-loop_NTPase"/>
</dbReference>
<dbReference type="PANTHER" id="PTHR46184:SF2">
    <property type="entry name" value="UNCONVENTIONAL MYOSIN-IXB"/>
    <property type="match status" value="1"/>
</dbReference>
<feature type="binding site" evidence="14">
    <location>
        <begin position="238"/>
        <end position="245"/>
    </location>
    <ligand>
        <name>ATP</name>
        <dbReference type="ChEBI" id="CHEBI:30616"/>
    </ligand>
</feature>
<keyword evidence="6" id="KW-0677">Repeat</keyword>
<dbReference type="GO" id="GO:0035556">
    <property type="term" value="P:intracellular signal transduction"/>
    <property type="evidence" value="ECO:0007669"/>
    <property type="project" value="InterPro"/>
</dbReference>
<dbReference type="SMART" id="SM00314">
    <property type="entry name" value="RA"/>
    <property type="match status" value="1"/>
</dbReference>
<dbReference type="OrthoDB" id="10055605at2759"/>
<dbReference type="GO" id="GO:0005737">
    <property type="term" value="C:cytoplasm"/>
    <property type="evidence" value="ECO:0007669"/>
    <property type="project" value="UniProtKB-SubCell"/>
</dbReference>
<dbReference type="Pfam" id="PF00063">
    <property type="entry name" value="Myosin_head"/>
    <property type="match status" value="2"/>
</dbReference>
<evidence type="ECO:0000256" key="9">
    <source>
        <dbReference type="ARBA" id="ARBA00022833"/>
    </source>
</evidence>
<evidence type="ECO:0000313" key="20">
    <source>
        <dbReference type="Proteomes" id="UP000504632"/>
    </source>
</evidence>
<feature type="region of interest" description="Disordered" evidence="15">
    <location>
        <begin position="1840"/>
        <end position="1866"/>
    </location>
</feature>
<evidence type="ECO:0000256" key="13">
    <source>
        <dbReference type="ARBA" id="ARBA00023175"/>
    </source>
</evidence>
<feature type="compositionally biased region" description="Polar residues" evidence="15">
    <location>
        <begin position="1898"/>
        <end position="1907"/>
    </location>
</feature>
<keyword evidence="14" id="KW-0009">Actin-binding</keyword>
<organism evidence="20 21">
    <name type="scientific">Chanos chanos</name>
    <name type="common">Milkfish</name>
    <name type="synonym">Mugil chanos</name>
    <dbReference type="NCBI Taxonomy" id="29144"/>
    <lineage>
        <taxon>Eukaryota</taxon>
        <taxon>Metazoa</taxon>
        <taxon>Chordata</taxon>
        <taxon>Craniata</taxon>
        <taxon>Vertebrata</taxon>
        <taxon>Euteleostomi</taxon>
        <taxon>Actinopterygii</taxon>
        <taxon>Neopterygii</taxon>
        <taxon>Teleostei</taxon>
        <taxon>Ostariophysi</taxon>
        <taxon>Gonorynchiformes</taxon>
        <taxon>Chanidae</taxon>
        <taxon>Chanos</taxon>
    </lineage>
</organism>
<dbReference type="GO" id="GO:0005096">
    <property type="term" value="F:GTPase activator activity"/>
    <property type="evidence" value="ECO:0007669"/>
    <property type="project" value="UniProtKB-KW"/>
</dbReference>
<dbReference type="InParanoid" id="A0A6J2VAZ0"/>
<feature type="region of interest" description="Disordered" evidence="15">
    <location>
        <begin position="1097"/>
        <end position="1255"/>
    </location>
</feature>
<dbReference type="GO" id="GO:0048731">
    <property type="term" value="P:system development"/>
    <property type="evidence" value="ECO:0007669"/>
    <property type="project" value="UniProtKB-ARBA"/>
</dbReference>
<dbReference type="GO" id="GO:0072673">
    <property type="term" value="P:lamellipodium morphogenesis"/>
    <property type="evidence" value="ECO:0007669"/>
    <property type="project" value="TreeGrafter"/>
</dbReference>
<dbReference type="InterPro" id="IPR000198">
    <property type="entry name" value="RhoGAP_dom"/>
</dbReference>
<evidence type="ECO:0000259" key="18">
    <source>
        <dbReference type="PROSITE" id="PS50238"/>
    </source>
</evidence>
<feature type="compositionally biased region" description="Polar residues" evidence="15">
    <location>
        <begin position="1940"/>
        <end position="1952"/>
    </location>
</feature>
<dbReference type="InterPro" id="IPR029071">
    <property type="entry name" value="Ubiquitin-like_domsf"/>
</dbReference>
<evidence type="ECO:0000256" key="6">
    <source>
        <dbReference type="ARBA" id="ARBA00022737"/>
    </source>
</evidence>
<dbReference type="SMART" id="SM00015">
    <property type="entry name" value="IQ"/>
    <property type="match status" value="3"/>
</dbReference>
<dbReference type="GO" id="GO:0016459">
    <property type="term" value="C:myosin complex"/>
    <property type="evidence" value="ECO:0007669"/>
    <property type="project" value="UniProtKB-KW"/>
</dbReference>
<dbReference type="InterPro" id="IPR036961">
    <property type="entry name" value="Kinesin_motor_dom_sf"/>
</dbReference>
<feature type="region of interest" description="Actin-binding" evidence="14">
    <location>
        <begin position="879"/>
        <end position="901"/>
    </location>
</feature>
<accession>A0A6J2VAZ0</accession>
<dbReference type="SMART" id="SM00242">
    <property type="entry name" value="MYSc"/>
    <property type="match status" value="1"/>
</dbReference>
<keyword evidence="5" id="KW-0479">Metal-binding</keyword>
<evidence type="ECO:0000256" key="15">
    <source>
        <dbReference type="SAM" id="MobiDB-lite"/>
    </source>
</evidence>
<dbReference type="Pfam" id="PF00612">
    <property type="entry name" value="IQ"/>
    <property type="match status" value="2"/>
</dbReference>
<feature type="compositionally biased region" description="Low complexity" evidence="15">
    <location>
        <begin position="1273"/>
        <end position="1290"/>
    </location>
</feature>
<evidence type="ECO:0000256" key="3">
    <source>
        <dbReference type="ARBA" id="ARBA00022468"/>
    </source>
</evidence>
<keyword evidence="20" id="KW-1185">Reference proteome</keyword>
<feature type="compositionally biased region" description="Polar residues" evidence="15">
    <location>
        <begin position="1213"/>
        <end position="1226"/>
    </location>
</feature>
<dbReference type="CDD" id="cd01385">
    <property type="entry name" value="MYSc_Myo9"/>
    <property type="match status" value="1"/>
</dbReference>
<evidence type="ECO:0000256" key="11">
    <source>
        <dbReference type="ARBA" id="ARBA00023054"/>
    </source>
</evidence>
<evidence type="ECO:0000256" key="2">
    <source>
        <dbReference type="ARBA" id="ARBA00008314"/>
    </source>
</evidence>
<dbReference type="GO" id="GO:0008270">
    <property type="term" value="F:zinc ion binding"/>
    <property type="evidence" value="ECO:0007669"/>
    <property type="project" value="UniProtKB-KW"/>
</dbReference>
<evidence type="ECO:0000256" key="4">
    <source>
        <dbReference type="ARBA" id="ARBA00022490"/>
    </source>
</evidence>
<evidence type="ECO:0000313" key="21">
    <source>
        <dbReference type="RefSeq" id="XP_030629434.1"/>
    </source>
</evidence>
<dbReference type="GO" id="GO:0030048">
    <property type="term" value="P:actin filament-based movement"/>
    <property type="evidence" value="ECO:0007669"/>
    <property type="project" value="TreeGrafter"/>
</dbReference>
<dbReference type="InterPro" id="IPR001609">
    <property type="entry name" value="Myosin_head_motor_dom-like"/>
</dbReference>
<evidence type="ECO:0000256" key="5">
    <source>
        <dbReference type="ARBA" id="ARBA00022723"/>
    </source>
</evidence>
<dbReference type="SUPFAM" id="SSF54236">
    <property type="entry name" value="Ubiquitin-like"/>
    <property type="match status" value="1"/>
</dbReference>
<gene>
    <name evidence="21" type="primary">LOC115811396</name>
</gene>
<dbReference type="Gene3D" id="1.20.58.530">
    <property type="match status" value="1"/>
</dbReference>
<dbReference type="InterPro" id="IPR000048">
    <property type="entry name" value="IQ_motif_EF-hand-BS"/>
</dbReference>
<keyword evidence="12 14" id="KW-0518">Myosin</keyword>
<proteinExistence type="inferred from homology"/>
<feature type="domain" description="Rho-GAP" evidence="18">
    <location>
        <begin position="1589"/>
        <end position="1777"/>
    </location>
</feature>
<dbReference type="Gene3D" id="6.20.240.20">
    <property type="match status" value="1"/>
</dbReference>
<sequence length="1964" mass="224903">MSVSVGEGTANYNDRSHVLQIYPRVSQETAPCCTLRVPAGETVATVIQNAGATLGLDMSKNYTLVEVRECGGEEWVLQANDLPVHRVLQWPKKAQDLHPQSEGYFFALQEDNIEGSIDYDRLVAMCQEREAQGLVDRGFLAPQNKDCSDLCNLPVLTEESILDTLRYRFHKHKIYTFAGNILITVNPFKFLPIYNPKYVKMYNNHTLGKLEPHIFAIADAAFHTMLNKHVNQCIVISGESGSGKTQSTNFLIHCLTALSQKSYTSGVETTILGAGPVLEAFGNAKTAYNNNSSRFGKFIQVNYLESGVVRGAVVEKYLLEKSRLVSREKSERNYHVFYYLLVGASEEEQAEFKLLQPEDYHYLREVRNCIYTLRNSHHAISQGFNSVENFHLVDEEEIKHEFKRLHQAMEMVGFLPATKKQIFSVLSAILYLGNVTYKLKEDGEGVEVGPADVLSTLSDLLKVKEELLVEALTKRRAMTANDTLILPYSLNEAITARDSMAKSLYSALFDWIVLRINHALLNRKDMEESVPCLSIGVLDIFGFENFVTNSFEQFCINYANEQLQYYCNQYIFKLEQEEYQAEGIIWDTIAYTDNIGCIHLISKKPTGLFHLLDEESNLPRATDATVLEKFKQQHQGNAFFVPTQVLEPAFVIRHFAGKVKYQIKDFRAKNTDHMRPDIVALLRSSEWGYLRQLIGTDPVAVFRWGILRATIRTLAAFNQAGRRWAAKHPDKVKRYSRRSLQDLRRPSSHLERMKSQTSLIEFSFDHSEEYPIEVFEDIFATFENKKEMHAKVLQSIKQLGGEVPQKLRLSTISLRKSRLFFQKQRSNRHKQIIPKNLISSRSLKLIADVTMHNRTTRSLLHPHKKKKPPSISAQFQASLSKLLDTLRKAEPFFVRCIRSNSEKREMYFDEDLVQRQLRYTGMLETVQIRRSGYGAKYTFKEFTDQFRVLLPKQRTTPQEDITNLLRKMGLGKTSFQIGKTKVFLKEVERQRLQETLHREVMRGIITLQRWFRACLTRKHYLCKREAAIVIQRAWRGFHNEKCYRAATLIQKVWRESHQRAEYLRQRESLKKMQRLVRGKTPDQRRPQSFSGKVQVAIENKNGDSSSDIDQEKQDGGDKPKKHHTTESEEKKELRHQFSHESKQQDNRHIVSESTEEPAPKVNGEDQVSTKAKDEQNLKDTEGKEQEGSKPCSSPLIRPFSVPLDTSPEGGYSTGSLQRYMKTSTMRQKAERWRERRSEGAFLDRGSPVIQRPTDLRLKDLQKHGFSISLDNVSKLSSSESDSSSASPSSSEVRQQPDGCLSPPKSPGESSRVQQPPPERIGFLSKILKRRVSPQVGNVTMAKTLTEKGEQAAATRSYHSSTLPVRVQRNPTIKISRATRCKEQWNSSLEREITDANELRHLDEFLGNQMNELRTRMKELSETECIFFSATTEFRNDIKGMYSLPKLHIGYKDLMNGYKSKVSTQAKQKKKTEVQLVVNLFQSVLDGFIRGEIKREEAEPLKPAKKNKRRRKQDLCADSPLDHLFSTYQVNIVQSCDLCGSFIWGMEKACMCSSCKMVCHKKCLGKIITDCSTRCAMKSEDHPGTLHFGVSVSALSSKSNPVPMVLEMMLEYVEMNGLYTEGIYRKSGSACRARELHQILETDPEKAHLENYPIHTITGLIKRWLRELPDPLMTYNLYSDFLCAVELPEEAERLRAIYKKLEELPLPNFSTLERLVFHLVRVAKEEANNRMSANALAIVFAPCILRSPDASDPLSSIRDVSKTTMCIEIIINEQTRRYNDKMEEIQQLEHAHTLAVNQLKLRRQNTVFEKPTSELDPALETENLLIERIKSIRQEKDNLACRLPELDQDTSDNENMDSESSVSSDSLLEDQFTSLESEGPLYTDVKSQMPDSPCKGPDQAQSPYSQKQPAERVQQRQPTGRKAGNQSMSLIQEEEDHRDPSSQQQKPKSNRSLSDLDIPFIDEDI</sequence>
<name>A0A6J2VAZ0_CHACN</name>